<evidence type="ECO:0000256" key="7">
    <source>
        <dbReference type="ARBA" id="ARBA00023239"/>
    </source>
</evidence>
<dbReference type="SUPFAM" id="SSF143081">
    <property type="entry name" value="BB1717-like"/>
    <property type="match status" value="1"/>
</dbReference>
<evidence type="ECO:0000256" key="3">
    <source>
        <dbReference type="ARBA" id="ARBA00022763"/>
    </source>
</evidence>
<comment type="similarity">
    <text evidence="1 8">Belongs to the SOS response-associated peptidase family.</text>
</comment>
<protein>
    <recommendedName>
        <fullName evidence="8">Abasic site processing protein</fullName>
        <ecNumber evidence="8">3.4.-.-</ecNumber>
    </recommendedName>
</protein>
<dbReference type="InterPro" id="IPR003738">
    <property type="entry name" value="SRAP"/>
</dbReference>
<keyword evidence="3" id="KW-0227">DNA damage</keyword>
<keyword evidence="6" id="KW-0238">DNA-binding</keyword>
<keyword evidence="2 8" id="KW-0645">Protease</keyword>
<name>A0ABV1GGZ2_9FIRM</name>
<evidence type="ECO:0000256" key="1">
    <source>
        <dbReference type="ARBA" id="ARBA00008136"/>
    </source>
</evidence>
<keyword evidence="5" id="KW-0190">Covalent protein-DNA linkage</keyword>
<evidence type="ECO:0000256" key="6">
    <source>
        <dbReference type="ARBA" id="ARBA00023125"/>
    </source>
</evidence>
<dbReference type="PANTHER" id="PTHR13604:SF0">
    <property type="entry name" value="ABASIC SITE PROCESSING PROTEIN HMCES"/>
    <property type="match status" value="1"/>
</dbReference>
<comment type="caution">
    <text evidence="9">The sequence shown here is derived from an EMBL/GenBank/DDBJ whole genome shotgun (WGS) entry which is preliminary data.</text>
</comment>
<gene>
    <name evidence="9" type="ORF">WMO24_10295</name>
</gene>
<keyword evidence="4 8" id="KW-0378">Hydrolase</keyword>
<dbReference type="Gene3D" id="3.90.1680.10">
    <property type="entry name" value="SOS response associated peptidase-like"/>
    <property type="match status" value="1"/>
</dbReference>
<dbReference type="EMBL" id="JBBMFA010000096">
    <property type="protein sequence ID" value="MEQ2520813.1"/>
    <property type="molecule type" value="Genomic_DNA"/>
</dbReference>
<evidence type="ECO:0000313" key="10">
    <source>
        <dbReference type="Proteomes" id="UP001477672"/>
    </source>
</evidence>
<keyword evidence="10" id="KW-1185">Reference proteome</keyword>
<organism evidence="9 10">
    <name type="scientific">Ruthenibacterium intestinale</name>
    <dbReference type="NCBI Taxonomy" id="3133163"/>
    <lineage>
        <taxon>Bacteria</taxon>
        <taxon>Bacillati</taxon>
        <taxon>Bacillota</taxon>
        <taxon>Clostridia</taxon>
        <taxon>Eubacteriales</taxon>
        <taxon>Oscillospiraceae</taxon>
        <taxon>Ruthenibacterium</taxon>
    </lineage>
</organism>
<dbReference type="InterPro" id="IPR036590">
    <property type="entry name" value="SRAP-like"/>
</dbReference>
<evidence type="ECO:0000313" key="9">
    <source>
        <dbReference type="EMBL" id="MEQ2520813.1"/>
    </source>
</evidence>
<reference evidence="9 10" key="1">
    <citation type="submission" date="2024-03" db="EMBL/GenBank/DDBJ databases">
        <title>Human intestinal bacterial collection.</title>
        <authorList>
            <person name="Pauvert C."/>
            <person name="Hitch T.C.A."/>
            <person name="Clavel T."/>
        </authorList>
    </citation>
    <scope>NUCLEOTIDE SEQUENCE [LARGE SCALE GENOMIC DNA]</scope>
    <source>
        <strain evidence="9 10">CLA-JM-H11</strain>
    </source>
</reference>
<proteinExistence type="inferred from homology"/>
<sequence length="189" mass="21229">MCSRYQFLPGSSNLLQTIAARAGGWSGGEVSPGTDAPVLVAEGAKIRVCLQNWGIPVINGKRAINARAETVCERPLFQASILHHRCVVPTTGFYEWDGQKHRYLFRLAQQPAVYLAGLYTEEGQIRHFAVLTTAPNASVRDIHDRMPLVLTQEQVRPWLMDTDFALRFLQKVPPLLEHTCEDGQLSFWL</sequence>
<dbReference type="PANTHER" id="PTHR13604">
    <property type="entry name" value="DC12-RELATED"/>
    <property type="match status" value="1"/>
</dbReference>
<keyword evidence="7" id="KW-0456">Lyase</keyword>
<accession>A0ABV1GGZ2</accession>
<evidence type="ECO:0000256" key="8">
    <source>
        <dbReference type="RuleBase" id="RU364100"/>
    </source>
</evidence>
<dbReference type="Proteomes" id="UP001477672">
    <property type="component" value="Unassembled WGS sequence"/>
</dbReference>
<dbReference type="Pfam" id="PF02586">
    <property type="entry name" value="SRAP"/>
    <property type="match status" value="1"/>
</dbReference>
<evidence type="ECO:0000256" key="4">
    <source>
        <dbReference type="ARBA" id="ARBA00022801"/>
    </source>
</evidence>
<dbReference type="RefSeq" id="WP_349216359.1">
    <property type="nucleotide sequence ID" value="NZ_JBBMFA010000096.1"/>
</dbReference>
<dbReference type="EC" id="3.4.-.-" evidence="8"/>
<evidence type="ECO:0000256" key="5">
    <source>
        <dbReference type="ARBA" id="ARBA00023124"/>
    </source>
</evidence>
<evidence type="ECO:0000256" key="2">
    <source>
        <dbReference type="ARBA" id="ARBA00022670"/>
    </source>
</evidence>